<dbReference type="EMBL" id="NUDL01000041">
    <property type="protein sequence ID" value="PEM55445.1"/>
    <property type="molecule type" value="Genomic_DNA"/>
</dbReference>
<organism evidence="1 2">
    <name type="scientific">Bacillus wiedmannii</name>
    <dbReference type="NCBI Taxonomy" id="1890302"/>
    <lineage>
        <taxon>Bacteria</taxon>
        <taxon>Bacillati</taxon>
        <taxon>Bacillota</taxon>
        <taxon>Bacilli</taxon>
        <taxon>Bacillales</taxon>
        <taxon>Bacillaceae</taxon>
        <taxon>Bacillus</taxon>
        <taxon>Bacillus cereus group</taxon>
    </lineage>
</organism>
<evidence type="ECO:0000313" key="2">
    <source>
        <dbReference type="Proteomes" id="UP000220621"/>
    </source>
</evidence>
<reference evidence="1 2" key="1">
    <citation type="submission" date="2017-09" db="EMBL/GenBank/DDBJ databases">
        <title>Large-scale bioinformatics analysis of Bacillus genomes uncovers conserved roles of natural products in bacterial physiology.</title>
        <authorList>
            <consortium name="Agbiome Team Llc"/>
            <person name="Bleich R.M."/>
            <person name="Grubbs K.J."/>
            <person name="Santa Maria K.C."/>
            <person name="Allen S.E."/>
            <person name="Farag S."/>
            <person name="Shank E.A."/>
            <person name="Bowers A."/>
        </authorList>
    </citation>
    <scope>NUCLEOTIDE SEQUENCE [LARGE SCALE GENOMIC DNA]</scope>
    <source>
        <strain evidence="1 2">AFS010764</strain>
    </source>
</reference>
<sequence>MSEVVLSDTAKFKITRIHNEIVEKYLQRHPEYKTKADVFRRAIGLLDEDMRKENGEDDVSLLKREVRELTQSVNTMRKQNDVLIKLNMELIARLGSDISLEELEQEVKSEIASSVTKKSEGKFSRTVKREPIGTQSKGLFKEDEDIQREFKTSSFVKKTLPMITDDVKIVMLKGKPHKEISRIGKVMYEEIEWEQIPEHRRKELE</sequence>
<dbReference type="AlphaFoldDB" id="A0A2A8BN69"/>
<accession>A0A2A8BN69</accession>
<comment type="caution">
    <text evidence="1">The sequence shown here is derived from an EMBL/GenBank/DDBJ whole genome shotgun (WGS) entry which is preliminary data.</text>
</comment>
<protein>
    <submittedName>
        <fullName evidence="1">Uncharacterized protein</fullName>
    </submittedName>
</protein>
<proteinExistence type="predicted"/>
<evidence type="ECO:0000313" key="1">
    <source>
        <dbReference type="EMBL" id="PEM55445.1"/>
    </source>
</evidence>
<gene>
    <name evidence="1" type="ORF">CN611_14330</name>
</gene>
<dbReference type="Proteomes" id="UP000220621">
    <property type="component" value="Unassembled WGS sequence"/>
</dbReference>
<dbReference type="RefSeq" id="WP_098102586.1">
    <property type="nucleotide sequence ID" value="NZ_NUDL01000041.1"/>
</dbReference>
<name>A0A2A8BN69_9BACI</name>